<dbReference type="AlphaFoldDB" id="L9XE56"/>
<dbReference type="eggNOG" id="arCOG03058">
    <property type="taxonomic scope" value="Archaea"/>
</dbReference>
<dbReference type="EMBL" id="AOHZ01000019">
    <property type="protein sequence ID" value="ELY59990.1"/>
    <property type="molecule type" value="Genomic_DNA"/>
</dbReference>
<evidence type="ECO:0000256" key="1">
    <source>
        <dbReference type="SAM" id="Phobius"/>
    </source>
</evidence>
<feature type="transmembrane region" description="Helical" evidence="1">
    <location>
        <begin position="242"/>
        <end position="264"/>
    </location>
</feature>
<dbReference type="InterPro" id="IPR000326">
    <property type="entry name" value="PAP2/HPO"/>
</dbReference>
<keyword evidence="1" id="KW-0812">Transmembrane</keyword>
<accession>L9XE56</accession>
<feature type="transmembrane region" description="Helical" evidence="1">
    <location>
        <begin position="161"/>
        <end position="180"/>
    </location>
</feature>
<organism evidence="3 4">
    <name type="scientific">Natronolimnohabitans innermongolicus JCM 12255</name>
    <dbReference type="NCBI Taxonomy" id="1227499"/>
    <lineage>
        <taxon>Archaea</taxon>
        <taxon>Methanobacteriati</taxon>
        <taxon>Methanobacteriota</taxon>
        <taxon>Stenosarchaea group</taxon>
        <taxon>Halobacteria</taxon>
        <taxon>Halobacteriales</taxon>
        <taxon>Natrialbaceae</taxon>
        <taxon>Natronolimnohabitans</taxon>
    </lineage>
</organism>
<dbReference type="STRING" id="1227499.C493_04443"/>
<proteinExistence type="predicted"/>
<dbReference type="SMART" id="SM00014">
    <property type="entry name" value="acidPPc"/>
    <property type="match status" value="1"/>
</dbReference>
<feature type="transmembrane region" description="Helical" evidence="1">
    <location>
        <begin position="270"/>
        <end position="293"/>
    </location>
</feature>
<keyword evidence="1" id="KW-0472">Membrane</keyword>
<protein>
    <submittedName>
        <fullName evidence="3">Phosphoesterase PA-phosphatase-related protein</fullName>
    </submittedName>
</protein>
<feature type="transmembrane region" description="Helical" evidence="1">
    <location>
        <begin position="18"/>
        <end position="44"/>
    </location>
</feature>
<dbReference type="PATRIC" id="fig|1227499.3.peg.911"/>
<keyword evidence="4" id="KW-1185">Reference proteome</keyword>
<dbReference type="PANTHER" id="PTHR14969">
    <property type="entry name" value="SPHINGOSINE-1-PHOSPHATE PHOSPHOHYDROLASE"/>
    <property type="match status" value="1"/>
</dbReference>
<evidence type="ECO:0000313" key="4">
    <source>
        <dbReference type="Proteomes" id="UP000011602"/>
    </source>
</evidence>
<feature type="transmembrane region" description="Helical" evidence="1">
    <location>
        <begin position="187"/>
        <end position="205"/>
    </location>
</feature>
<gene>
    <name evidence="3" type="ORF">C493_04443</name>
</gene>
<evidence type="ECO:0000259" key="2">
    <source>
        <dbReference type="SMART" id="SM00014"/>
    </source>
</evidence>
<sequence>MSRGIGEFEVVQGSIPEWLAVVIALLTQLGSVWFLVLVLTALYWTATDARDDIATVAGMAIAGMGCYKGLKEVFGLPRPEAPLIDPTLLPWLIEPLYEATATVGGYGFPSGHAVNTTVVYVGLAAVLPIGTRRLRYGAAAGLIVLVSFTRVALGVHYVVDVVVGAALGLALVGGFFWLFGRTRLDRPTVAFGLGVPFTAFLYVASDGGSSGRILLAAALGAFTGWQLVVLGRRVAAEPPGTLAMRSLSARGLAALLAAVVLVVGTTDGPLFSVSTAAGLVGFATAAVVVVPVARHAGRARSKRS</sequence>
<feature type="transmembrane region" description="Helical" evidence="1">
    <location>
        <begin position="136"/>
        <end position="155"/>
    </location>
</feature>
<keyword evidence="1" id="KW-1133">Transmembrane helix</keyword>
<evidence type="ECO:0000313" key="3">
    <source>
        <dbReference type="EMBL" id="ELY59990.1"/>
    </source>
</evidence>
<dbReference type="SUPFAM" id="SSF48317">
    <property type="entry name" value="Acid phosphatase/Vanadium-dependent haloperoxidase"/>
    <property type="match status" value="1"/>
</dbReference>
<dbReference type="Proteomes" id="UP000011602">
    <property type="component" value="Unassembled WGS sequence"/>
</dbReference>
<name>L9XE56_9EURY</name>
<reference evidence="3 4" key="1">
    <citation type="journal article" date="2014" name="PLoS Genet.">
        <title>Phylogenetically driven sequencing of extremely halophilic archaea reveals strategies for static and dynamic osmo-response.</title>
        <authorList>
            <person name="Becker E.A."/>
            <person name="Seitzer P.M."/>
            <person name="Tritt A."/>
            <person name="Larsen D."/>
            <person name="Krusor M."/>
            <person name="Yao A.I."/>
            <person name="Wu D."/>
            <person name="Madern D."/>
            <person name="Eisen J.A."/>
            <person name="Darling A.E."/>
            <person name="Facciotti M.T."/>
        </authorList>
    </citation>
    <scope>NUCLEOTIDE SEQUENCE [LARGE SCALE GENOMIC DNA]</scope>
    <source>
        <strain evidence="3 4">JCM 12255</strain>
    </source>
</reference>
<dbReference type="Pfam" id="PF01569">
    <property type="entry name" value="PAP2"/>
    <property type="match status" value="1"/>
</dbReference>
<dbReference type="OrthoDB" id="10182at2157"/>
<feature type="domain" description="Phosphatidic acid phosphatase type 2/haloperoxidase" evidence="2">
    <location>
        <begin position="56"/>
        <end position="176"/>
    </location>
</feature>
<dbReference type="Gene3D" id="1.20.144.10">
    <property type="entry name" value="Phosphatidic acid phosphatase type 2/haloperoxidase"/>
    <property type="match status" value="1"/>
</dbReference>
<dbReference type="PANTHER" id="PTHR14969:SF13">
    <property type="entry name" value="AT30094P"/>
    <property type="match status" value="1"/>
</dbReference>
<dbReference type="InterPro" id="IPR036938">
    <property type="entry name" value="PAP2/HPO_sf"/>
</dbReference>
<comment type="caution">
    <text evidence="3">The sequence shown here is derived from an EMBL/GenBank/DDBJ whole genome shotgun (WGS) entry which is preliminary data.</text>
</comment>
<feature type="transmembrane region" description="Helical" evidence="1">
    <location>
        <begin position="211"/>
        <end position="230"/>
    </location>
</feature>